<name>A0A162MPF6_9FIRM</name>
<evidence type="ECO:0000313" key="1">
    <source>
        <dbReference type="EMBL" id="KYO66871.1"/>
    </source>
</evidence>
<keyword evidence="2" id="KW-1185">Reference proteome</keyword>
<dbReference type="STRING" id="520767.ATZ99_06880"/>
<protein>
    <submittedName>
        <fullName evidence="1">Uncharacterized protein</fullName>
    </submittedName>
</protein>
<organism evidence="1 2">
    <name type="scientific">Thermovenabulum gondwanense</name>
    <dbReference type="NCBI Taxonomy" id="520767"/>
    <lineage>
        <taxon>Bacteria</taxon>
        <taxon>Bacillati</taxon>
        <taxon>Bacillota</taxon>
        <taxon>Clostridia</taxon>
        <taxon>Thermosediminibacterales</taxon>
        <taxon>Thermosediminibacteraceae</taxon>
        <taxon>Thermovenabulum</taxon>
    </lineage>
</organism>
<gene>
    <name evidence="1" type="ORF">ATZ99_06880</name>
</gene>
<dbReference type="AlphaFoldDB" id="A0A162MPF6"/>
<dbReference type="RefSeq" id="WP_157074698.1">
    <property type="nucleotide sequence ID" value="NZ_LOHZ01000023.1"/>
</dbReference>
<reference evidence="1 2" key="1">
    <citation type="submission" date="2015-12" db="EMBL/GenBank/DDBJ databases">
        <title>Draft genome of Thermovenabulum gondwanense isolated from a red thermophilic microbial mat colonisisng an outflow channel of a bore well.</title>
        <authorList>
            <person name="Patel B.K."/>
        </authorList>
    </citation>
    <scope>NUCLEOTIDE SEQUENCE [LARGE SCALE GENOMIC DNA]</scope>
    <source>
        <strain evidence="1 2">R270</strain>
    </source>
</reference>
<dbReference type="Proteomes" id="UP000075737">
    <property type="component" value="Unassembled WGS sequence"/>
</dbReference>
<sequence length="151" mass="16190">MFTHDYVRMTEFQFSEPVSIPVTAPLSLLNATLAQATIKINNIKDRVLISATVGWFNNFYSPGVVGATFTIRRNGIPIASVVQTVSNPCHKANSVYNVARILFVDKPLAEVLSAGSSGSAGIQVTYTLTSDATEHTAFTAGPITLTLAEIE</sequence>
<comment type="caution">
    <text evidence="1">The sequence shown here is derived from an EMBL/GenBank/DDBJ whole genome shotgun (WGS) entry which is preliminary data.</text>
</comment>
<accession>A0A162MPF6</accession>
<evidence type="ECO:0000313" key="2">
    <source>
        <dbReference type="Proteomes" id="UP000075737"/>
    </source>
</evidence>
<proteinExistence type="predicted"/>
<dbReference type="EMBL" id="LOHZ01000023">
    <property type="protein sequence ID" value="KYO66871.1"/>
    <property type="molecule type" value="Genomic_DNA"/>
</dbReference>